<evidence type="ECO:0000313" key="4">
    <source>
        <dbReference type="Proteomes" id="UP000663891"/>
    </source>
</evidence>
<sequence length="288" mass="33316">MFKHHESNEHEERYQRLGTRLYIFILIITLSILSIYILIEKGIHRITILKPTENQYKHFQQSYSNKSICPCSSIAMTYANFVTIQPSYHQVCSSDLVSPQWILYNTRPATVTYTYTDYRLNAKSQFQLLAMFCQQAQQIVDNGIKTFLQTQFVSSQIDSQDLFESKINLSISACQSLILNRYLRPINIIRTIAQGNLLMNSGLNYKFSTANSTYRNIKILTTNYSNCLCALSSQCMQIMDIYTQNSSTSPFIRTLRIRNFYIGCSSVESLLNSTLEIFYNRSAMLELD</sequence>
<evidence type="ECO:0000313" key="2">
    <source>
        <dbReference type="EMBL" id="CAF1437766.1"/>
    </source>
</evidence>
<dbReference type="EMBL" id="CAJOAY010003865">
    <property type="protein sequence ID" value="CAF4043722.1"/>
    <property type="molecule type" value="Genomic_DNA"/>
</dbReference>
<dbReference type="AlphaFoldDB" id="A0A815ND19"/>
<accession>A0A815ND19</accession>
<organism evidence="2 4">
    <name type="scientific">Adineta steineri</name>
    <dbReference type="NCBI Taxonomy" id="433720"/>
    <lineage>
        <taxon>Eukaryota</taxon>
        <taxon>Metazoa</taxon>
        <taxon>Spiralia</taxon>
        <taxon>Gnathifera</taxon>
        <taxon>Rotifera</taxon>
        <taxon>Eurotatoria</taxon>
        <taxon>Bdelloidea</taxon>
        <taxon>Adinetida</taxon>
        <taxon>Adinetidae</taxon>
        <taxon>Adineta</taxon>
    </lineage>
</organism>
<dbReference type="Proteomes" id="UP000663891">
    <property type="component" value="Unassembled WGS sequence"/>
</dbReference>
<feature type="transmembrane region" description="Helical" evidence="1">
    <location>
        <begin position="21"/>
        <end position="39"/>
    </location>
</feature>
<comment type="caution">
    <text evidence="2">The sequence shown here is derived from an EMBL/GenBank/DDBJ whole genome shotgun (WGS) entry which is preliminary data.</text>
</comment>
<dbReference type="Proteomes" id="UP000663881">
    <property type="component" value="Unassembled WGS sequence"/>
</dbReference>
<evidence type="ECO:0000313" key="3">
    <source>
        <dbReference type="EMBL" id="CAF4043722.1"/>
    </source>
</evidence>
<name>A0A815ND19_9BILA</name>
<keyword evidence="1" id="KW-1133">Transmembrane helix</keyword>
<reference evidence="2" key="1">
    <citation type="submission" date="2021-02" db="EMBL/GenBank/DDBJ databases">
        <authorList>
            <person name="Nowell W R."/>
        </authorList>
    </citation>
    <scope>NUCLEOTIDE SEQUENCE</scope>
</reference>
<evidence type="ECO:0000256" key="1">
    <source>
        <dbReference type="SAM" id="Phobius"/>
    </source>
</evidence>
<keyword evidence="1" id="KW-0472">Membrane</keyword>
<keyword evidence="1" id="KW-0812">Transmembrane</keyword>
<protein>
    <recommendedName>
        <fullName evidence="5">Transmembrane protein</fullName>
    </recommendedName>
</protein>
<dbReference type="OrthoDB" id="10005532at2759"/>
<evidence type="ECO:0008006" key="5">
    <source>
        <dbReference type="Google" id="ProtNLM"/>
    </source>
</evidence>
<proteinExistence type="predicted"/>
<dbReference type="EMBL" id="CAJNON010001185">
    <property type="protein sequence ID" value="CAF1437766.1"/>
    <property type="molecule type" value="Genomic_DNA"/>
</dbReference>
<gene>
    <name evidence="3" type="ORF">OKA104_LOCUS32343</name>
    <name evidence="2" type="ORF">VCS650_LOCUS38692</name>
</gene>